<proteinExistence type="predicted"/>
<dbReference type="PANTHER" id="PTHR22744">
    <property type="entry name" value="HELIX LOOP HELIX PROTEIN 21-RELATED"/>
    <property type="match status" value="1"/>
</dbReference>
<dbReference type="EMBL" id="JBICBT010000872">
    <property type="protein sequence ID" value="KAL3095769.1"/>
    <property type="molecule type" value="Genomic_DNA"/>
</dbReference>
<evidence type="ECO:0000259" key="1">
    <source>
        <dbReference type="SMART" id="SM00225"/>
    </source>
</evidence>
<dbReference type="PANTHER" id="PTHR22744:SF14">
    <property type="entry name" value="BTB DOMAIN-CONTAINING PROTEIN-RELATED"/>
    <property type="match status" value="1"/>
</dbReference>
<dbReference type="Pfam" id="PF00651">
    <property type="entry name" value="BTB"/>
    <property type="match status" value="1"/>
</dbReference>
<protein>
    <recommendedName>
        <fullName evidence="1">BTB domain-containing protein</fullName>
    </recommendedName>
</protein>
<accession>A0ABD2JZF0</accession>
<keyword evidence="3" id="KW-1185">Reference proteome</keyword>
<dbReference type="SMART" id="SM00225">
    <property type="entry name" value="BTB"/>
    <property type="match status" value="1"/>
</dbReference>
<reference evidence="2 3" key="1">
    <citation type="submission" date="2024-10" db="EMBL/GenBank/DDBJ databases">
        <authorList>
            <person name="Kim D."/>
        </authorList>
    </citation>
    <scope>NUCLEOTIDE SEQUENCE [LARGE SCALE GENOMIC DNA]</scope>
    <source>
        <strain evidence="2">BH-2024</strain>
    </source>
</reference>
<dbReference type="Proteomes" id="UP001620626">
    <property type="component" value="Unassembled WGS sequence"/>
</dbReference>
<sequence>MALKFSLTHFPGAFFGGSTPRRGEPLAVSITNQHSSFLRINFVIFSSHLKMFPCPPNSSPDDDLTVKIGDNQQIAVSAAWLMSLSPVINRMLRVEMKEKQQRALTLDELGVDMELFTEFLMHISPKAVHEPILPGPKNVLLLLKLADYFQMDLLKLRCEKHLVNCVEIPLIDRFLLTKQYGLTILKASHSPGKNMDFHIIGNPNHQEQNVVRLLDEADFESDEGLTNALHLLGLELQNFVEGLHAHGDEESEEETDAD</sequence>
<comment type="caution">
    <text evidence="2">The sequence shown here is derived from an EMBL/GenBank/DDBJ whole genome shotgun (WGS) entry which is preliminary data.</text>
</comment>
<gene>
    <name evidence="2" type="ORF">niasHT_024065</name>
</gene>
<dbReference type="SUPFAM" id="SSF54695">
    <property type="entry name" value="POZ domain"/>
    <property type="match status" value="1"/>
</dbReference>
<dbReference type="Gene3D" id="3.30.710.10">
    <property type="entry name" value="Potassium Channel Kv1.1, Chain A"/>
    <property type="match status" value="1"/>
</dbReference>
<evidence type="ECO:0000313" key="3">
    <source>
        <dbReference type="Proteomes" id="UP001620626"/>
    </source>
</evidence>
<dbReference type="AlphaFoldDB" id="A0ABD2JZF0"/>
<feature type="domain" description="BTB" evidence="1">
    <location>
        <begin position="62"/>
        <end position="166"/>
    </location>
</feature>
<name>A0ABD2JZF0_9BILA</name>
<dbReference type="InterPro" id="IPR011333">
    <property type="entry name" value="SKP1/BTB/POZ_sf"/>
</dbReference>
<organism evidence="2 3">
    <name type="scientific">Heterodera trifolii</name>
    <dbReference type="NCBI Taxonomy" id="157864"/>
    <lineage>
        <taxon>Eukaryota</taxon>
        <taxon>Metazoa</taxon>
        <taxon>Ecdysozoa</taxon>
        <taxon>Nematoda</taxon>
        <taxon>Chromadorea</taxon>
        <taxon>Rhabditida</taxon>
        <taxon>Tylenchina</taxon>
        <taxon>Tylenchomorpha</taxon>
        <taxon>Tylenchoidea</taxon>
        <taxon>Heteroderidae</taxon>
        <taxon>Heteroderinae</taxon>
        <taxon>Heterodera</taxon>
    </lineage>
</organism>
<evidence type="ECO:0000313" key="2">
    <source>
        <dbReference type="EMBL" id="KAL3095769.1"/>
    </source>
</evidence>
<dbReference type="InterPro" id="IPR000210">
    <property type="entry name" value="BTB/POZ_dom"/>
</dbReference>